<dbReference type="GO" id="GO:0004565">
    <property type="term" value="F:beta-galactosidase activity"/>
    <property type="evidence" value="ECO:0007669"/>
    <property type="project" value="InterPro"/>
</dbReference>
<dbReference type="InterPro" id="IPR040719">
    <property type="entry name" value="DUF5597"/>
</dbReference>
<evidence type="ECO:0000313" key="6">
    <source>
        <dbReference type="EMBL" id="WPB07618.1"/>
    </source>
</evidence>
<protein>
    <recommendedName>
        <fullName evidence="9">Beta-galactosidase</fullName>
    </recommendedName>
</protein>
<dbReference type="Pfam" id="PF02449">
    <property type="entry name" value="Glyco_hydro_42"/>
    <property type="match status" value="1"/>
</dbReference>
<evidence type="ECO:0000256" key="1">
    <source>
        <dbReference type="ARBA" id="ARBA00022801"/>
    </source>
</evidence>
<dbReference type="AlphaFoldDB" id="A0A2G5GID4"/>
<proteinExistence type="predicted"/>
<gene>
    <name evidence="5" type="ORF">CB0940_12122</name>
    <name evidence="6" type="ORF">RHO25_012279</name>
</gene>
<reference evidence="5 7" key="1">
    <citation type="submission" date="2015-10" db="EMBL/GenBank/DDBJ databases">
        <title>The cercosporin biosynthetic gene cluster was horizontally transferred to several fungal lineages and shown to be expanded in Cercospora beticola based on microsynteny with recipient genomes.</title>
        <authorList>
            <person name="De Jonge R."/>
            <person name="Ebert M.K."/>
            <person name="Suttle J.C."/>
            <person name="Jurick Ii W.M."/>
            <person name="Secor G.A."/>
            <person name="Thomma B.P."/>
            <person name="Van De Peer Y."/>
            <person name="Bolton M.D."/>
        </authorList>
    </citation>
    <scope>NUCLEOTIDE SEQUENCE [LARGE SCALE GENOMIC DNA]</scope>
    <source>
        <strain evidence="5 7">09-40</strain>
    </source>
</reference>
<evidence type="ECO:0000313" key="7">
    <source>
        <dbReference type="Proteomes" id="UP000230605"/>
    </source>
</evidence>
<dbReference type="SUPFAM" id="SSF51445">
    <property type="entry name" value="(Trans)glycosidases"/>
    <property type="match status" value="1"/>
</dbReference>
<dbReference type="Proteomes" id="UP001302367">
    <property type="component" value="Chromosome 9"/>
</dbReference>
<dbReference type="GO" id="GO:0009341">
    <property type="term" value="C:beta-galactosidase complex"/>
    <property type="evidence" value="ECO:0007669"/>
    <property type="project" value="InterPro"/>
</dbReference>
<sequence length="629" mass="69924">MHYPRTAAAALGRNHSSTSIKVFNEVAEALFSSRTALLESLSSIPHTMRQETMQDTIAPPPQATITSPTIPHLSTTGNCQQLIIHNKPFLVLGGEVQNSQFSSASYMKPIWPKLKAANINTVFGAVTWEQIEPTEGGSVFDELDRIVYDAREEGLKLVLLWFGGFKNALSTYAPSWVKRDAKRFPRAELRTADGQMLADAVSIFHPAAREADAKAFKALMQHIKEIDEGHSTIVMVQVENEVGLLGDSVDRSAPAVEAWKQPLPADFLRIIHQQWSQLNEPFWKNFHHLQFVNAAKNKTWKDLSNGDEEGLTVHELFMAYHFSQYVETVAAAGKAVYPLPLFTYVWQNYAEETQDSTEDSPAMVAGGGQPGDYPSGGGVSNVLDIWKLFAPSLDLIAPDIYLNDYEASCKAYRHRGQGLLIPEQRRDDYGARRIWQAFGSHRCIGTAPFGVDSLEVEELEKVWGKHYGLLSKVSKYVLAAQIRKDACAGFFFDELREDGSDPSSPKEMEFEDWNLRVERAHVFGRPSAGSGMAVHLDQNEFLLIGWGFQVSFTAKNGKAKFNGISRFEEKEVDVKTGELRTLRLLNGDETRSGKFAVMPSESPDYGGFPIAITIPANTGIAVVEPYALE</sequence>
<keyword evidence="2" id="KW-0326">Glycosidase</keyword>
<dbReference type="Proteomes" id="UP000230605">
    <property type="component" value="Unassembled WGS sequence"/>
</dbReference>
<dbReference type="Pfam" id="PF18120">
    <property type="entry name" value="DUF5597"/>
    <property type="match status" value="1"/>
</dbReference>
<dbReference type="InterPro" id="IPR013529">
    <property type="entry name" value="Glyco_hydro_42_N"/>
</dbReference>
<evidence type="ECO:0008006" key="9">
    <source>
        <dbReference type="Google" id="ProtNLM"/>
    </source>
</evidence>
<keyword evidence="8" id="KW-1185">Reference proteome</keyword>
<dbReference type="GO" id="GO:0005975">
    <property type="term" value="P:carbohydrate metabolic process"/>
    <property type="evidence" value="ECO:0007669"/>
    <property type="project" value="InterPro"/>
</dbReference>
<keyword evidence="1" id="KW-0378">Hydrolase</keyword>
<evidence type="ECO:0000259" key="4">
    <source>
        <dbReference type="Pfam" id="PF18120"/>
    </source>
</evidence>
<feature type="domain" description="Glycoside hydrolase family 42 N-terminal" evidence="3">
    <location>
        <begin position="113"/>
        <end position="286"/>
    </location>
</feature>
<dbReference type="InterPro" id="IPR017853">
    <property type="entry name" value="GH"/>
</dbReference>
<evidence type="ECO:0000256" key="2">
    <source>
        <dbReference type="ARBA" id="ARBA00023295"/>
    </source>
</evidence>
<feature type="domain" description="DUF5597" evidence="4">
    <location>
        <begin position="464"/>
        <end position="595"/>
    </location>
</feature>
<dbReference type="Gene3D" id="2.60.220.20">
    <property type="entry name" value="putative beta-Galactosidase from caulobacter crescentus"/>
    <property type="match status" value="1"/>
</dbReference>
<organism evidence="5 7">
    <name type="scientific">Cercospora beticola</name>
    <name type="common">Sugarbeet leaf spot fungus</name>
    <dbReference type="NCBI Taxonomy" id="122368"/>
    <lineage>
        <taxon>Eukaryota</taxon>
        <taxon>Fungi</taxon>
        <taxon>Dikarya</taxon>
        <taxon>Ascomycota</taxon>
        <taxon>Pezizomycotina</taxon>
        <taxon>Dothideomycetes</taxon>
        <taxon>Dothideomycetidae</taxon>
        <taxon>Mycosphaerellales</taxon>
        <taxon>Mycosphaerellaceae</taxon>
        <taxon>Cercospora</taxon>
    </lineage>
</organism>
<reference evidence="6 8" key="2">
    <citation type="submission" date="2023-09" db="EMBL/GenBank/DDBJ databases">
        <title>Complete-Gapless Cercospora beticola genome.</title>
        <authorList>
            <person name="Wyatt N.A."/>
            <person name="Spanner R.E."/>
            <person name="Bolton M.D."/>
        </authorList>
    </citation>
    <scope>NUCLEOTIDE SEQUENCE [LARGE SCALE GENOMIC DNA]</scope>
    <source>
        <strain evidence="6">Cb09-40</strain>
    </source>
</reference>
<dbReference type="FunFam" id="3.20.20.80:FF:000135">
    <property type="entry name" value="Beta-galactosidase, putative, bgl35A"/>
    <property type="match status" value="1"/>
</dbReference>
<dbReference type="Gene3D" id="3.20.20.80">
    <property type="entry name" value="Glycosidases"/>
    <property type="match status" value="1"/>
</dbReference>
<accession>A0A2G5GID4</accession>
<evidence type="ECO:0000259" key="3">
    <source>
        <dbReference type="Pfam" id="PF02449"/>
    </source>
</evidence>
<dbReference type="OrthoDB" id="1657402at2759"/>
<name>A0A2G5GID4_CERBT</name>
<dbReference type="EMBL" id="LKMD01000252">
    <property type="protein sequence ID" value="PIA80047.1"/>
    <property type="molecule type" value="Genomic_DNA"/>
</dbReference>
<evidence type="ECO:0000313" key="8">
    <source>
        <dbReference type="Proteomes" id="UP001302367"/>
    </source>
</evidence>
<dbReference type="EMBL" id="CP134192">
    <property type="protein sequence ID" value="WPB07618.1"/>
    <property type="molecule type" value="Genomic_DNA"/>
</dbReference>
<evidence type="ECO:0000313" key="5">
    <source>
        <dbReference type="EMBL" id="PIA80047.1"/>
    </source>
</evidence>